<dbReference type="Pfam" id="PF01544">
    <property type="entry name" value="CorA"/>
    <property type="match status" value="1"/>
</dbReference>
<evidence type="ECO:0000256" key="5">
    <source>
        <dbReference type="SAM" id="Phobius"/>
    </source>
</evidence>
<dbReference type="Gene3D" id="1.20.58.340">
    <property type="entry name" value="Magnesium transport protein CorA, transmembrane region"/>
    <property type="match status" value="1"/>
</dbReference>
<keyword evidence="7" id="KW-1185">Reference proteome</keyword>
<evidence type="ECO:0000256" key="1">
    <source>
        <dbReference type="ARBA" id="ARBA00004141"/>
    </source>
</evidence>
<comment type="caution">
    <text evidence="6">The sequence shown here is derived from an EMBL/GenBank/DDBJ whole genome shotgun (WGS) entry which is preliminary data.</text>
</comment>
<keyword evidence="4 5" id="KW-0472">Membrane</keyword>
<protein>
    <submittedName>
        <fullName evidence="6">Uncharacterized protein</fullName>
    </submittedName>
</protein>
<reference evidence="6 7" key="1">
    <citation type="submission" date="2023-01" db="EMBL/GenBank/DDBJ databases">
        <title>Analysis of 21 Apiospora genomes using comparative genomics revels a genus with tremendous synthesis potential of carbohydrate active enzymes and secondary metabolites.</title>
        <authorList>
            <person name="Sorensen T."/>
        </authorList>
    </citation>
    <scope>NUCLEOTIDE SEQUENCE [LARGE SCALE GENOMIC DNA]</scope>
    <source>
        <strain evidence="6 7">CBS 83171</strain>
    </source>
</reference>
<dbReference type="InterPro" id="IPR002523">
    <property type="entry name" value="MgTranspt_CorA/ZnTranspt_ZntB"/>
</dbReference>
<accession>A0ABR1UM47</accession>
<evidence type="ECO:0000256" key="2">
    <source>
        <dbReference type="ARBA" id="ARBA00022692"/>
    </source>
</evidence>
<dbReference type="Proteomes" id="UP001446871">
    <property type="component" value="Unassembled WGS sequence"/>
</dbReference>
<sequence>MHFASGPLPNHQEAIESCVPRDQEHQTGQLYPNGGRENAFSSVTVLDVIYSMRLGDSESRQETYVFSQAAEFKFFLQENHYDHAEYISSRFIQARNAPWALSCIQEHSGRNYSDIQSWMNQSQVFQRTMPGERVWEVSRDDSGFGFRYGFDYFTSHAAQAGTTCPQSRAKLHNSQFSEDEQDSSSSVCLCRLGVICLARRLSGYAMDLEEDPMVTAMLFQDTGNGNCVDHWSLPATVDWRQEGPLDPCKWGFRFLEHVIYSTLRHMALEWVKLIQNSEMHVAYLEDNIYQNPEDETWGDQLWRCSRSWTAFTRLMSLHVRMVPYLESHATGFLEEFWEDASKRPMSNSPSNGNAVHGVPLLDNGGVFFRLPKSLEASQTELKTALLQPTANMLDMVYKRVAIRDARNSLAPNQSLWRLSWITFLFLPLTFITGVFGMNVDIFAENPSIKWWFAAAIPLMAMVLLGWYLSRRYVSDRQQREKMEYMV</sequence>
<evidence type="ECO:0000313" key="6">
    <source>
        <dbReference type="EMBL" id="KAK8060000.1"/>
    </source>
</evidence>
<keyword evidence="3 5" id="KW-1133">Transmembrane helix</keyword>
<proteinExistence type="predicted"/>
<dbReference type="EMBL" id="JAQQWM010000006">
    <property type="protein sequence ID" value="KAK8060000.1"/>
    <property type="molecule type" value="Genomic_DNA"/>
</dbReference>
<evidence type="ECO:0000256" key="3">
    <source>
        <dbReference type="ARBA" id="ARBA00022989"/>
    </source>
</evidence>
<keyword evidence="2 5" id="KW-0812">Transmembrane</keyword>
<dbReference type="InterPro" id="IPR045863">
    <property type="entry name" value="CorA_TM1_TM2"/>
</dbReference>
<evidence type="ECO:0000313" key="7">
    <source>
        <dbReference type="Proteomes" id="UP001446871"/>
    </source>
</evidence>
<evidence type="ECO:0000256" key="4">
    <source>
        <dbReference type="ARBA" id="ARBA00023136"/>
    </source>
</evidence>
<organism evidence="6 7">
    <name type="scientific">Apiospora saccharicola</name>
    <dbReference type="NCBI Taxonomy" id="335842"/>
    <lineage>
        <taxon>Eukaryota</taxon>
        <taxon>Fungi</taxon>
        <taxon>Dikarya</taxon>
        <taxon>Ascomycota</taxon>
        <taxon>Pezizomycotina</taxon>
        <taxon>Sordariomycetes</taxon>
        <taxon>Xylariomycetidae</taxon>
        <taxon>Amphisphaeriales</taxon>
        <taxon>Apiosporaceae</taxon>
        <taxon>Apiospora</taxon>
    </lineage>
</organism>
<feature type="transmembrane region" description="Helical" evidence="5">
    <location>
        <begin position="415"/>
        <end position="436"/>
    </location>
</feature>
<feature type="transmembrane region" description="Helical" evidence="5">
    <location>
        <begin position="448"/>
        <end position="469"/>
    </location>
</feature>
<dbReference type="SUPFAM" id="SSF144083">
    <property type="entry name" value="Magnesium transport protein CorA, transmembrane region"/>
    <property type="match status" value="1"/>
</dbReference>
<comment type="subcellular location">
    <subcellularLocation>
        <location evidence="1">Membrane</location>
        <topology evidence="1">Multi-pass membrane protein</topology>
    </subcellularLocation>
</comment>
<gene>
    <name evidence="6" type="ORF">PG996_009930</name>
</gene>
<name>A0ABR1UM47_9PEZI</name>